<evidence type="ECO:0000256" key="1">
    <source>
        <dbReference type="SAM" id="SignalP"/>
    </source>
</evidence>
<gene>
    <name evidence="2" type="ORF">SMAR0320_LOCUS5746</name>
</gene>
<keyword evidence="1" id="KW-0732">Signal</keyword>
<dbReference type="AlphaFoldDB" id="A0A7S2PBR0"/>
<reference evidence="2" key="1">
    <citation type="submission" date="2021-01" db="EMBL/GenBank/DDBJ databases">
        <authorList>
            <person name="Corre E."/>
            <person name="Pelletier E."/>
            <person name="Niang G."/>
            <person name="Scheremetjew M."/>
            <person name="Finn R."/>
            <person name="Kale V."/>
            <person name="Holt S."/>
            <person name="Cochrane G."/>
            <person name="Meng A."/>
            <person name="Brown T."/>
            <person name="Cohen L."/>
        </authorList>
    </citation>
    <scope>NUCLEOTIDE SEQUENCE</scope>
    <source>
        <strain evidence="2">SM1012Den-03</strain>
    </source>
</reference>
<protein>
    <submittedName>
        <fullName evidence="2">Uncharacterized protein</fullName>
    </submittedName>
</protein>
<feature type="chain" id="PRO_5030901734" evidence="1">
    <location>
        <begin position="19"/>
        <end position="124"/>
    </location>
</feature>
<name>A0A7S2PBR0_9STRA</name>
<evidence type="ECO:0000313" key="2">
    <source>
        <dbReference type="EMBL" id="CAD9587583.1"/>
    </source>
</evidence>
<dbReference type="EMBL" id="HBGZ01008082">
    <property type="protein sequence ID" value="CAD9587583.1"/>
    <property type="molecule type" value="Transcribed_RNA"/>
</dbReference>
<feature type="signal peptide" evidence="1">
    <location>
        <begin position="1"/>
        <end position="18"/>
    </location>
</feature>
<sequence>MLDVLLWWWYYLLSVCYSCWSPDIVPEDQNIDQMPKNSAILLPSTYGSSFLRETFIAENDCHSGIDRLDSVDPADITLREKVGSLDLLRPLCPLPERMDLSPPELLRNMVLVKFAPLGSNLQTS</sequence>
<proteinExistence type="predicted"/>
<organism evidence="2">
    <name type="scientific">Skeletonema marinoi</name>
    <dbReference type="NCBI Taxonomy" id="267567"/>
    <lineage>
        <taxon>Eukaryota</taxon>
        <taxon>Sar</taxon>
        <taxon>Stramenopiles</taxon>
        <taxon>Ochrophyta</taxon>
        <taxon>Bacillariophyta</taxon>
        <taxon>Coscinodiscophyceae</taxon>
        <taxon>Thalassiosirophycidae</taxon>
        <taxon>Thalassiosirales</taxon>
        <taxon>Skeletonemataceae</taxon>
        <taxon>Skeletonema</taxon>
        <taxon>Skeletonema marinoi-dohrnii complex</taxon>
    </lineage>
</organism>
<accession>A0A7S2PBR0</accession>